<comment type="subcellular location">
    <subcellularLocation>
        <location evidence="1">Periplasm</location>
    </subcellularLocation>
</comment>
<keyword evidence="5" id="KW-1133">Transmembrane helix</keyword>
<feature type="transmembrane region" description="Helical" evidence="5">
    <location>
        <begin position="12"/>
        <end position="32"/>
    </location>
</feature>
<keyword evidence="4 5" id="KW-0472">Membrane</keyword>
<accession>A0AAU8LSM4</accession>
<dbReference type="AlphaFoldDB" id="A0AAU8LSM4"/>
<reference evidence="7" key="1">
    <citation type="journal article" date="2024" name="Syst. Appl. Microbiol.">
        <title>First single-strain enrichments of Electrothrix cable bacteria, description of E. aestuarii sp. nov. and E. rattekaaiensis sp. nov., and proposal of a cable bacteria taxonomy following the rules of the SeqCode.</title>
        <authorList>
            <person name="Plum-Jensen L.E."/>
            <person name="Schramm A."/>
            <person name="Marshall I.P.G."/>
        </authorList>
    </citation>
    <scope>NUCLEOTIDE SEQUENCE</scope>
    <source>
        <strain evidence="7">Rat1</strain>
    </source>
</reference>
<evidence type="ECO:0000259" key="6">
    <source>
        <dbReference type="PROSITE" id="PS51123"/>
    </source>
</evidence>
<dbReference type="EMBL" id="CP159373">
    <property type="protein sequence ID" value="XCN72260.1"/>
    <property type="molecule type" value="Genomic_DNA"/>
</dbReference>
<evidence type="ECO:0000256" key="4">
    <source>
        <dbReference type="PROSITE-ProRule" id="PRU00473"/>
    </source>
</evidence>
<evidence type="ECO:0000256" key="1">
    <source>
        <dbReference type="ARBA" id="ARBA00004418"/>
    </source>
</evidence>
<dbReference type="Gene3D" id="3.30.1330.60">
    <property type="entry name" value="OmpA-like domain"/>
    <property type="match status" value="1"/>
</dbReference>
<dbReference type="InterPro" id="IPR036737">
    <property type="entry name" value="OmpA-like_sf"/>
</dbReference>
<evidence type="ECO:0000256" key="2">
    <source>
        <dbReference type="ARBA" id="ARBA00010742"/>
    </source>
</evidence>
<dbReference type="PANTHER" id="PTHR30024:SF47">
    <property type="entry name" value="TAURINE-BINDING PERIPLASMIC PROTEIN"/>
    <property type="match status" value="1"/>
</dbReference>
<gene>
    <name evidence="7" type="ORF">Q3M24_18440</name>
</gene>
<sequence length="578" mass="63136">MLTRIVQQLLRMIILTVALTGWSGICFAVQYVKAPPLTDAVKAQVQDVKTGGAVRVPLITWGGDIATILANGNNRNTAANSIFAKQNLQLELVRSDDFRQQVKAYMQGETPYLRGTMGMINMAAELLNQDPRTKPVIIYQMTWSNGGDCLVVKSGINSAKDLKGKTIALQAYGPHVDYLAKLLRDAGLKMSDVSIKWVNDLTGTDNTPAEALYSKEVDAAMVIIPDGLMLTSNGTVGTGAEGSVKGAKIMLSTKSANRIIADVYAVRSDYFSAHRKEVQNLVHGLLLAEQDLKALFKKKKARLAEYKKTVSAAAEILLDSAAATADTEALYGDCEFVGFPGNVKFFTDKNWPRNMQRLTDEVQGAFITGGLLSRKIVLQQADWDYSALRKGLAGVDNVEAPRFNTKAVAQVVAQKQNLGTLSEGELFSFEVFFQPNQNTFLADQYSDAFAKVVDLASTYGGAVITVEGHSDPMGYLRKVKNKESEIVLTRTKQAAKNLSLTRAIAVRDSIMSFGKAQGVNLDSSQFTVIGHGIMHPRTGMCGQLPCAPKTKEDWLSNMRVVFRIIQIEAEEEAFIPLD</sequence>
<name>A0AAU8LSM4_9BACT</name>
<dbReference type="SUPFAM" id="SSF103088">
    <property type="entry name" value="OmpA-like"/>
    <property type="match status" value="1"/>
</dbReference>
<keyword evidence="3" id="KW-0732">Signal</keyword>
<evidence type="ECO:0000256" key="3">
    <source>
        <dbReference type="ARBA" id="ARBA00022729"/>
    </source>
</evidence>
<feature type="domain" description="OmpA-like" evidence="6">
    <location>
        <begin position="420"/>
        <end position="568"/>
    </location>
</feature>
<dbReference type="PROSITE" id="PS51123">
    <property type="entry name" value="OMPA_2"/>
    <property type="match status" value="1"/>
</dbReference>
<dbReference type="GO" id="GO:0016020">
    <property type="term" value="C:membrane"/>
    <property type="evidence" value="ECO:0007669"/>
    <property type="project" value="UniProtKB-UniRule"/>
</dbReference>
<dbReference type="InterPro" id="IPR006665">
    <property type="entry name" value="OmpA-like"/>
</dbReference>
<dbReference type="SUPFAM" id="SSF53850">
    <property type="entry name" value="Periplasmic binding protein-like II"/>
    <property type="match status" value="1"/>
</dbReference>
<proteinExistence type="inferred from homology"/>
<dbReference type="GO" id="GO:0042918">
    <property type="term" value="P:alkanesulfonate transmembrane transport"/>
    <property type="evidence" value="ECO:0007669"/>
    <property type="project" value="TreeGrafter"/>
</dbReference>
<dbReference type="KEGG" id="eaj:Q3M24_18440"/>
<protein>
    <submittedName>
        <fullName evidence="7">ABC transporter substrate-binding protein</fullName>
    </submittedName>
</protein>
<comment type="similarity">
    <text evidence="2">Belongs to the bacterial solute-binding protein SsuA/TauA family.</text>
</comment>
<keyword evidence="5" id="KW-0812">Transmembrane</keyword>
<evidence type="ECO:0000256" key="5">
    <source>
        <dbReference type="SAM" id="Phobius"/>
    </source>
</evidence>
<evidence type="ECO:0000313" key="7">
    <source>
        <dbReference type="EMBL" id="XCN72260.1"/>
    </source>
</evidence>
<dbReference type="InterPro" id="IPR015168">
    <property type="entry name" value="SsuA/THI5"/>
</dbReference>
<dbReference type="Gene3D" id="3.40.190.10">
    <property type="entry name" value="Periplasmic binding protein-like II"/>
    <property type="match status" value="2"/>
</dbReference>
<dbReference type="Pfam" id="PF09084">
    <property type="entry name" value="NMT1"/>
    <property type="match status" value="1"/>
</dbReference>
<reference evidence="7" key="2">
    <citation type="submission" date="2024-06" db="EMBL/GenBank/DDBJ databases">
        <authorList>
            <person name="Plum-Jensen L.E."/>
            <person name="Schramm A."/>
            <person name="Marshall I.P.G."/>
        </authorList>
    </citation>
    <scope>NUCLEOTIDE SEQUENCE</scope>
    <source>
        <strain evidence="7">Rat1</strain>
    </source>
</reference>
<dbReference type="GO" id="GO:0042597">
    <property type="term" value="C:periplasmic space"/>
    <property type="evidence" value="ECO:0007669"/>
    <property type="project" value="UniProtKB-SubCell"/>
</dbReference>
<dbReference type="PANTHER" id="PTHR30024">
    <property type="entry name" value="ALIPHATIC SULFONATES-BINDING PROTEIN-RELATED"/>
    <property type="match status" value="1"/>
</dbReference>
<organism evidence="7">
    <name type="scientific">Candidatus Electrothrix aestuarii</name>
    <dbReference type="NCBI Taxonomy" id="3062594"/>
    <lineage>
        <taxon>Bacteria</taxon>
        <taxon>Pseudomonadati</taxon>
        <taxon>Thermodesulfobacteriota</taxon>
        <taxon>Desulfobulbia</taxon>
        <taxon>Desulfobulbales</taxon>
        <taxon>Desulfobulbaceae</taxon>
        <taxon>Candidatus Electrothrix</taxon>
    </lineage>
</organism>